<dbReference type="PROSITE" id="PS50835">
    <property type="entry name" value="IG_LIKE"/>
    <property type="match status" value="2"/>
</dbReference>
<comment type="caution">
    <text evidence="8">The sequence shown here is derived from an EMBL/GenBank/DDBJ whole genome shotgun (WGS) entry which is preliminary data.</text>
</comment>
<feature type="transmembrane region" description="Helical" evidence="6">
    <location>
        <begin position="383"/>
        <end position="406"/>
    </location>
</feature>
<dbReference type="EMBL" id="JAFJMO010000001">
    <property type="protein sequence ID" value="KAJ8289201.1"/>
    <property type="molecule type" value="Genomic_DNA"/>
</dbReference>
<protein>
    <recommendedName>
        <fullName evidence="7">Ig-like domain-containing protein</fullName>
    </recommendedName>
</protein>
<feature type="compositionally biased region" description="Polar residues" evidence="5">
    <location>
        <begin position="465"/>
        <end position="477"/>
    </location>
</feature>
<keyword evidence="6" id="KW-1133">Transmembrane helix</keyword>
<dbReference type="Proteomes" id="UP001152803">
    <property type="component" value="Unassembled WGS sequence"/>
</dbReference>
<evidence type="ECO:0000256" key="4">
    <source>
        <dbReference type="ARBA" id="ARBA00023319"/>
    </source>
</evidence>
<dbReference type="SMART" id="SM00409">
    <property type="entry name" value="IG"/>
    <property type="match status" value="3"/>
</dbReference>
<dbReference type="InterPro" id="IPR013783">
    <property type="entry name" value="Ig-like_fold"/>
</dbReference>
<keyword evidence="3" id="KW-0325">Glycoprotein</keyword>
<gene>
    <name evidence="8" type="ORF">COCON_G00018600</name>
</gene>
<reference evidence="8" key="1">
    <citation type="journal article" date="2023" name="Science">
        <title>Genome structures resolve the early diversification of teleost fishes.</title>
        <authorList>
            <person name="Parey E."/>
            <person name="Louis A."/>
            <person name="Montfort J."/>
            <person name="Bouchez O."/>
            <person name="Roques C."/>
            <person name="Iampietro C."/>
            <person name="Lluch J."/>
            <person name="Castinel A."/>
            <person name="Donnadieu C."/>
            <person name="Desvignes T."/>
            <person name="Floi Bucao C."/>
            <person name="Jouanno E."/>
            <person name="Wen M."/>
            <person name="Mejri S."/>
            <person name="Dirks R."/>
            <person name="Jansen H."/>
            <person name="Henkel C."/>
            <person name="Chen W.J."/>
            <person name="Zahm M."/>
            <person name="Cabau C."/>
            <person name="Klopp C."/>
            <person name="Thompson A.W."/>
            <person name="Robinson-Rechavi M."/>
            <person name="Braasch I."/>
            <person name="Lecointre G."/>
            <person name="Bobe J."/>
            <person name="Postlethwait J.H."/>
            <person name="Berthelot C."/>
            <person name="Roest Crollius H."/>
            <person name="Guiguen Y."/>
        </authorList>
    </citation>
    <scope>NUCLEOTIDE SEQUENCE</scope>
    <source>
        <strain evidence="8">Concon-B</strain>
    </source>
</reference>
<dbReference type="Pfam" id="PF13927">
    <property type="entry name" value="Ig_3"/>
    <property type="match status" value="1"/>
</dbReference>
<evidence type="ECO:0000256" key="6">
    <source>
        <dbReference type="SAM" id="Phobius"/>
    </source>
</evidence>
<evidence type="ECO:0000259" key="7">
    <source>
        <dbReference type="PROSITE" id="PS50835"/>
    </source>
</evidence>
<organism evidence="8 9">
    <name type="scientific">Conger conger</name>
    <name type="common">Conger eel</name>
    <name type="synonym">Muraena conger</name>
    <dbReference type="NCBI Taxonomy" id="82655"/>
    <lineage>
        <taxon>Eukaryota</taxon>
        <taxon>Metazoa</taxon>
        <taxon>Chordata</taxon>
        <taxon>Craniata</taxon>
        <taxon>Vertebrata</taxon>
        <taxon>Euteleostomi</taxon>
        <taxon>Actinopterygii</taxon>
        <taxon>Neopterygii</taxon>
        <taxon>Teleostei</taxon>
        <taxon>Anguilliformes</taxon>
        <taxon>Congridae</taxon>
        <taxon>Conger</taxon>
    </lineage>
</organism>
<evidence type="ECO:0000256" key="1">
    <source>
        <dbReference type="ARBA" id="ARBA00022729"/>
    </source>
</evidence>
<dbReference type="InterPro" id="IPR003598">
    <property type="entry name" value="Ig_sub2"/>
</dbReference>
<dbReference type="InterPro" id="IPR007110">
    <property type="entry name" value="Ig-like_dom"/>
</dbReference>
<feature type="region of interest" description="Disordered" evidence="5">
    <location>
        <begin position="419"/>
        <end position="448"/>
    </location>
</feature>
<dbReference type="InterPro" id="IPR003599">
    <property type="entry name" value="Ig_sub"/>
</dbReference>
<feature type="domain" description="Ig-like" evidence="7">
    <location>
        <begin position="180"/>
        <end position="277"/>
    </location>
</feature>
<evidence type="ECO:0000256" key="3">
    <source>
        <dbReference type="ARBA" id="ARBA00023180"/>
    </source>
</evidence>
<keyword evidence="2" id="KW-1015">Disulfide bond</keyword>
<evidence type="ECO:0000256" key="2">
    <source>
        <dbReference type="ARBA" id="ARBA00023157"/>
    </source>
</evidence>
<evidence type="ECO:0000256" key="5">
    <source>
        <dbReference type="SAM" id="MobiDB-lite"/>
    </source>
</evidence>
<keyword evidence="6" id="KW-0472">Membrane</keyword>
<proteinExistence type="predicted"/>
<dbReference type="Gene3D" id="2.60.40.10">
    <property type="entry name" value="Immunoglobulins"/>
    <property type="match status" value="3"/>
</dbReference>
<dbReference type="InterPro" id="IPR052598">
    <property type="entry name" value="IgSF_CEA-related"/>
</dbReference>
<feature type="region of interest" description="Disordered" evidence="5">
    <location>
        <begin position="462"/>
        <end position="524"/>
    </location>
</feature>
<accession>A0A9Q1I9V0</accession>
<keyword evidence="9" id="KW-1185">Reference proteome</keyword>
<evidence type="ECO:0000313" key="9">
    <source>
        <dbReference type="Proteomes" id="UP001152803"/>
    </source>
</evidence>
<dbReference type="SMART" id="SM00408">
    <property type="entry name" value="IGc2"/>
    <property type="match status" value="2"/>
</dbReference>
<dbReference type="InterPro" id="IPR036179">
    <property type="entry name" value="Ig-like_dom_sf"/>
</dbReference>
<keyword evidence="4" id="KW-0393">Immunoglobulin domain</keyword>
<feature type="domain" description="Ig-like" evidence="7">
    <location>
        <begin position="285"/>
        <end position="373"/>
    </location>
</feature>
<dbReference type="Pfam" id="PF00047">
    <property type="entry name" value="ig"/>
    <property type="match status" value="1"/>
</dbReference>
<dbReference type="PANTHER" id="PTHR44337">
    <property type="entry name" value="CARCINOEMBRYONIC ANTIGEN-RELATED CELL ADHESION MOLECULE 8"/>
    <property type="match status" value="1"/>
</dbReference>
<keyword evidence="6" id="KW-0812">Transmembrane</keyword>
<name>A0A9Q1I9V0_CONCO</name>
<evidence type="ECO:0000313" key="8">
    <source>
        <dbReference type="EMBL" id="KAJ8289201.1"/>
    </source>
</evidence>
<dbReference type="PANTHER" id="PTHR44337:SF22">
    <property type="entry name" value="HEPACAM FAMILY MEMBER 2-LIKE"/>
    <property type="match status" value="1"/>
</dbReference>
<dbReference type="SUPFAM" id="SSF48726">
    <property type="entry name" value="Immunoglobulin"/>
    <property type="match status" value="3"/>
</dbReference>
<dbReference type="InterPro" id="IPR013151">
    <property type="entry name" value="Immunoglobulin_dom"/>
</dbReference>
<feature type="compositionally biased region" description="Basic and acidic residues" evidence="5">
    <location>
        <begin position="492"/>
        <end position="524"/>
    </location>
</feature>
<dbReference type="AlphaFoldDB" id="A0A9Q1I9V0"/>
<keyword evidence="1" id="KW-0732">Signal</keyword>
<dbReference type="OrthoDB" id="5969816at2759"/>
<sequence>MSHSPVVCPQPAPTLPEPFCLPATTSHPANAAKRYKEAGGTKQYHEEQEGATWLPETEEMNRHLLPVVAVIVSAVLPLAVRSQDPVPIQFQTAPVLAVSGTEAVMTAVTIPQVLSMTWVSPGGETLGLWVSNGPVINPVAQYQGRLTISASQLRIAATQLRDTGNYTVTVVPVATTGQGPNARSVQLRVFDAVQGVRLSVPSVAMESGNVSLRCSWSRGTDITVIWGKGGVALTPDSRVTISGGSLVINPARRDDAGDYSCTVSNPVSAETTTARLTVFYGPDTPVLQRGPQADCVGGGEAVVGQTVRLTCTSESVPPALFTWQNGGVPVAPDQPDGGVLSIQTFSTNQSGRYVCTARNTVTGRTSAQGTDVAVVNTCLSGGAVAGIVIGCVLALILIIIAIFLLVRWRKVDRRLRQATGHPKPEEDPRHHPRNHAPPLGHSHPSNHQLHNLNALHQADYALPPNFNTLQPHHQGNGNAFPHNGQLNGNAQDPERSSESQERRGSDSDRIHPPRESGPWREAEP</sequence>
<dbReference type="CDD" id="cd00096">
    <property type="entry name" value="Ig"/>
    <property type="match status" value="1"/>
</dbReference>